<evidence type="ECO:0000313" key="2">
    <source>
        <dbReference type="Proteomes" id="UP000222542"/>
    </source>
</evidence>
<organism evidence="1 2">
    <name type="scientific">Capsicum annuum</name>
    <name type="common">Capsicum pepper</name>
    <dbReference type="NCBI Taxonomy" id="4072"/>
    <lineage>
        <taxon>Eukaryota</taxon>
        <taxon>Viridiplantae</taxon>
        <taxon>Streptophyta</taxon>
        <taxon>Embryophyta</taxon>
        <taxon>Tracheophyta</taxon>
        <taxon>Spermatophyta</taxon>
        <taxon>Magnoliopsida</taxon>
        <taxon>eudicotyledons</taxon>
        <taxon>Gunneridae</taxon>
        <taxon>Pentapetalae</taxon>
        <taxon>asterids</taxon>
        <taxon>lamiids</taxon>
        <taxon>Solanales</taxon>
        <taxon>Solanaceae</taxon>
        <taxon>Solanoideae</taxon>
        <taxon>Capsiceae</taxon>
        <taxon>Capsicum</taxon>
    </lineage>
</organism>
<proteinExistence type="predicted"/>
<accession>A0A2G2Y4M7</accession>
<evidence type="ECO:0000313" key="1">
    <source>
        <dbReference type="EMBL" id="PHT64692.1"/>
    </source>
</evidence>
<comment type="caution">
    <text evidence="1">The sequence shown here is derived from an EMBL/GenBank/DDBJ whole genome shotgun (WGS) entry which is preliminary data.</text>
</comment>
<dbReference type="Proteomes" id="UP000222542">
    <property type="component" value="Unassembled WGS sequence"/>
</dbReference>
<protein>
    <submittedName>
        <fullName evidence="1">Uncharacterized protein</fullName>
    </submittedName>
</protein>
<dbReference type="AlphaFoldDB" id="A0A2G2Y4M7"/>
<dbReference type="EMBL" id="AYRZ02000012">
    <property type="protein sequence ID" value="PHT64692.1"/>
    <property type="molecule type" value="Genomic_DNA"/>
</dbReference>
<name>A0A2G2Y4M7_CAPAN</name>
<reference evidence="1 2" key="1">
    <citation type="journal article" date="2014" name="Nat. Genet.">
        <title>Genome sequence of the hot pepper provides insights into the evolution of pungency in Capsicum species.</title>
        <authorList>
            <person name="Kim S."/>
            <person name="Park M."/>
            <person name="Yeom S.I."/>
            <person name="Kim Y.M."/>
            <person name="Lee J.M."/>
            <person name="Lee H.A."/>
            <person name="Seo E."/>
            <person name="Choi J."/>
            <person name="Cheong K."/>
            <person name="Kim K.T."/>
            <person name="Jung K."/>
            <person name="Lee G.W."/>
            <person name="Oh S.K."/>
            <person name="Bae C."/>
            <person name="Kim S.B."/>
            <person name="Lee H.Y."/>
            <person name="Kim S.Y."/>
            <person name="Kim M.S."/>
            <person name="Kang B.C."/>
            <person name="Jo Y.D."/>
            <person name="Yang H.B."/>
            <person name="Jeong H.J."/>
            <person name="Kang W.H."/>
            <person name="Kwon J.K."/>
            <person name="Shin C."/>
            <person name="Lim J.Y."/>
            <person name="Park J.H."/>
            <person name="Huh J.H."/>
            <person name="Kim J.S."/>
            <person name="Kim B.D."/>
            <person name="Cohen O."/>
            <person name="Paran I."/>
            <person name="Suh M.C."/>
            <person name="Lee S.B."/>
            <person name="Kim Y.K."/>
            <person name="Shin Y."/>
            <person name="Noh S.J."/>
            <person name="Park J."/>
            <person name="Seo Y.S."/>
            <person name="Kwon S.Y."/>
            <person name="Kim H.A."/>
            <person name="Park J.M."/>
            <person name="Kim H.J."/>
            <person name="Choi S.B."/>
            <person name="Bosland P.W."/>
            <person name="Reeves G."/>
            <person name="Jo S.H."/>
            <person name="Lee B.W."/>
            <person name="Cho H.T."/>
            <person name="Choi H.S."/>
            <person name="Lee M.S."/>
            <person name="Yu Y."/>
            <person name="Do Choi Y."/>
            <person name="Park B.S."/>
            <person name="van Deynze A."/>
            <person name="Ashrafi H."/>
            <person name="Hill T."/>
            <person name="Kim W.T."/>
            <person name="Pai H.S."/>
            <person name="Ahn H.K."/>
            <person name="Yeam I."/>
            <person name="Giovannoni J.J."/>
            <person name="Rose J.K."/>
            <person name="Sorensen I."/>
            <person name="Lee S.J."/>
            <person name="Kim R.W."/>
            <person name="Choi I.Y."/>
            <person name="Choi B.S."/>
            <person name="Lim J.S."/>
            <person name="Lee Y.H."/>
            <person name="Choi D."/>
        </authorList>
    </citation>
    <scope>NUCLEOTIDE SEQUENCE [LARGE SCALE GENOMIC DNA]</scope>
    <source>
        <strain evidence="2">cv. CM334</strain>
    </source>
</reference>
<gene>
    <name evidence="1" type="ORF">T459_29117</name>
</gene>
<sequence length="102" mass="11363">MSCKSMRQLELELNGVVDNPTNDKISTLEKLLVNFPALEVLHLDSFFVEALFQMASCSAQLLVEISVRCRLRQNGLCFQRLRQSSFAVSGHTGLFGTASRQA</sequence>
<keyword evidence="2" id="KW-1185">Reference proteome</keyword>
<reference evidence="1 2" key="2">
    <citation type="journal article" date="2017" name="Genome Biol.">
        <title>New reference genome sequences of hot pepper reveal the massive evolution of plant disease-resistance genes by retroduplication.</title>
        <authorList>
            <person name="Kim S."/>
            <person name="Park J."/>
            <person name="Yeom S.I."/>
            <person name="Kim Y.M."/>
            <person name="Seo E."/>
            <person name="Kim K.T."/>
            <person name="Kim M.S."/>
            <person name="Lee J.M."/>
            <person name="Cheong K."/>
            <person name="Shin H.S."/>
            <person name="Kim S.B."/>
            <person name="Han K."/>
            <person name="Lee J."/>
            <person name="Park M."/>
            <person name="Lee H.A."/>
            <person name="Lee H.Y."/>
            <person name="Lee Y."/>
            <person name="Oh S."/>
            <person name="Lee J.H."/>
            <person name="Choi E."/>
            <person name="Choi E."/>
            <person name="Lee S.E."/>
            <person name="Jeon J."/>
            <person name="Kim H."/>
            <person name="Choi G."/>
            <person name="Song H."/>
            <person name="Lee J."/>
            <person name="Lee S.C."/>
            <person name="Kwon J.K."/>
            <person name="Lee H.Y."/>
            <person name="Koo N."/>
            <person name="Hong Y."/>
            <person name="Kim R.W."/>
            <person name="Kang W.H."/>
            <person name="Huh J.H."/>
            <person name="Kang B.C."/>
            <person name="Yang T.J."/>
            <person name="Lee Y.H."/>
            <person name="Bennetzen J.L."/>
            <person name="Choi D."/>
        </authorList>
    </citation>
    <scope>NUCLEOTIDE SEQUENCE [LARGE SCALE GENOMIC DNA]</scope>
    <source>
        <strain evidence="2">cv. CM334</strain>
    </source>
</reference>
<dbReference type="Gramene" id="PHT64692">
    <property type="protein sequence ID" value="PHT64692"/>
    <property type="gene ID" value="T459_29117"/>
</dbReference>